<keyword evidence="1" id="KW-1133">Transmembrane helix</keyword>
<evidence type="ECO:0000256" key="1">
    <source>
        <dbReference type="SAM" id="Phobius"/>
    </source>
</evidence>
<comment type="caution">
    <text evidence="2">The sequence shown here is derived from an EMBL/GenBank/DDBJ whole genome shotgun (WGS) entry which is preliminary data.</text>
</comment>
<evidence type="ECO:0000313" key="2">
    <source>
        <dbReference type="EMBL" id="HHQ50467.1"/>
    </source>
</evidence>
<proteinExistence type="predicted"/>
<reference evidence="2" key="1">
    <citation type="journal article" date="2020" name="mSystems">
        <title>Genome- and Community-Level Interaction Insights into Carbon Utilization and Element Cycling Functions of Hydrothermarchaeota in Hydrothermal Sediment.</title>
        <authorList>
            <person name="Zhou Z."/>
            <person name="Liu Y."/>
            <person name="Xu W."/>
            <person name="Pan J."/>
            <person name="Luo Z.H."/>
            <person name="Li M."/>
        </authorList>
    </citation>
    <scope>NUCLEOTIDE SEQUENCE [LARGE SCALE GENOMIC DNA]</scope>
    <source>
        <strain evidence="2">SpSt-1105</strain>
    </source>
</reference>
<gene>
    <name evidence="2" type="ORF">ENM66_03850</name>
</gene>
<organism evidence="2">
    <name type="scientific">Ignisphaera aggregans</name>
    <dbReference type="NCBI Taxonomy" id="334771"/>
    <lineage>
        <taxon>Archaea</taxon>
        <taxon>Thermoproteota</taxon>
        <taxon>Thermoprotei</taxon>
        <taxon>Desulfurococcales</taxon>
        <taxon>Desulfurococcaceae</taxon>
        <taxon>Ignisphaera</taxon>
    </lineage>
</organism>
<dbReference type="AlphaFoldDB" id="A0A7J3Z726"/>
<accession>A0A7J3Z726</accession>
<dbReference type="EMBL" id="DRYQ01000053">
    <property type="protein sequence ID" value="HHQ50467.1"/>
    <property type="molecule type" value="Genomic_DNA"/>
</dbReference>
<sequence length="223" mass="25063">MEPTTLTIVVVLAIIAIVIIGTFTYNIIVNERITLQIGEGAVCPRSISFTDTYNAETEVGLNSGHKVKVRWDNNAVGVVALVGRYLQVHGVQYWYNLGRAYGTKANNECPWYAFLTGAEIYDVKHIGSSTSLLGRDCRETIIEVDPGLKFTLETYLKQIGVQFRVDTEPNKVRFTILICNERWLLYGLFGFYHGKSGIFGGCPSLNFSHGRTIYENVEVLRLR</sequence>
<protein>
    <submittedName>
        <fullName evidence="2">Uncharacterized protein</fullName>
    </submittedName>
</protein>
<keyword evidence="1" id="KW-0472">Membrane</keyword>
<name>A0A7J3Z726_9CREN</name>
<feature type="transmembrane region" description="Helical" evidence="1">
    <location>
        <begin position="6"/>
        <end position="28"/>
    </location>
</feature>
<keyword evidence="1" id="KW-0812">Transmembrane</keyword>